<proteinExistence type="predicted"/>
<protein>
    <submittedName>
        <fullName evidence="2">Uncharacterized protein</fullName>
    </submittedName>
</protein>
<keyword evidence="1" id="KW-1133">Transmembrane helix</keyword>
<evidence type="ECO:0000313" key="2">
    <source>
        <dbReference type="EMBL" id="PKC54160.1"/>
    </source>
</evidence>
<dbReference type="Proteomes" id="UP000232688">
    <property type="component" value="Unassembled WGS sequence"/>
</dbReference>
<organism evidence="2 3">
    <name type="scientific">Rhizophagus irregularis</name>
    <dbReference type="NCBI Taxonomy" id="588596"/>
    <lineage>
        <taxon>Eukaryota</taxon>
        <taxon>Fungi</taxon>
        <taxon>Fungi incertae sedis</taxon>
        <taxon>Mucoromycota</taxon>
        <taxon>Glomeromycotina</taxon>
        <taxon>Glomeromycetes</taxon>
        <taxon>Glomerales</taxon>
        <taxon>Glomeraceae</taxon>
        <taxon>Rhizophagus</taxon>
    </lineage>
</organism>
<dbReference type="VEuPathDB" id="FungiDB:RhiirA1_477867"/>
<dbReference type="AlphaFoldDB" id="A0A2N0QT13"/>
<keyword evidence="1" id="KW-0472">Membrane</keyword>
<reference evidence="2 3" key="1">
    <citation type="submission" date="2017-10" db="EMBL/GenBank/DDBJ databases">
        <title>Extensive intraspecific genome diversity in a model arbuscular mycorrhizal fungus.</title>
        <authorList>
            <person name="Chen E.C.H."/>
            <person name="Morin E."/>
            <person name="Baudet D."/>
            <person name="Noel J."/>
            <person name="Ndikumana S."/>
            <person name="Charron P."/>
            <person name="St-Onge C."/>
            <person name="Giorgi J."/>
            <person name="Grigoriev I.V."/>
            <person name="Roux C."/>
            <person name="Martin F.M."/>
            <person name="Corradi N."/>
        </authorList>
    </citation>
    <scope>NUCLEOTIDE SEQUENCE [LARGE SCALE GENOMIC DNA]</scope>
    <source>
        <strain evidence="2 3">A1</strain>
    </source>
</reference>
<accession>A0A2N0QT13</accession>
<keyword evidence="1" id="KW-0812">Transmembrane</keyword>
<evidence type="ECO:0000256" key="1">
    <source>
        <dbReference type="SAM" id="Phobius"/>
    </source>
</evidence>
<gene>
    <name evidence="2" type="ORF">RhiirA1_477867</name>
</gene>
<feature type="transmembrane region" description="Helical" evidence="1">
    <location>
        <begin position="20"/>
        <end position="39"/>
    </location>
</feature>
<evidence type="ECO:0000313" key="3">
    <source>
        <dbReference type="Proteomes" id="UP000232688"/>
    </source>
</evidence>
<reference evidence="2 3" key="2">
    <citation type="submission" date="2017-10" db="EMBL/GenBank/DDBJ databases">
        <title>Genome analyses suggest a sexual origin of heterokaryosis in a supposedly ancient asexual fungus.</title>
        <authorList>
            <person name="Corradi N."/>
            <person name="Sedzielewska K."/>
            <person name="Noel J."/>
            <person name="Charron P."/>
            <person name="Farinelli L."/>
            <person name="Marton T."/>
            <person name="Kruger M."/>
            <person name="Pelin A."/>
            <person name="Brachmann A."/>
            <person name="Corradi N."/>
        </authorList>
    </citation>
    <scope>NUCLEOTIDE SEQUENCE [LARGE SCALE GENOMIC DNA]</scope>
    <source>
        <strain evidence="2 3">A1</strain>
    </source>
</reference>
<sequence length="59" mass="6615">MDSKLKVFVTTTGVLQKQILKAFITAVAMWIKLLLLFDLSSMLDKSCLFQKVASPDHSN</sequence>
<comment type="caution">
    <text evidence="2">The sequence shown here is derived from an EMBL/GenBank/DDBJ whole genome shotgun (WGS) entry which is preliminary data.</text>
</comment>
<dbReference type="EMBL" id="LLXH01003491">
    <property type="protein sequence ID" value="PKC54160.1"/>
    <property type="molecule type" value="Genomic_DNA"/>
</dbReference>
<name>A0A2N0QT13_9GLOM</name>